<keyword evidence="4" id="KW-1185">Reference proteome</keyword>
<name>A0A0C9R2J1_9HYME</name>
<dbReference type="SMART" id="SM00708">
    <property type="entry name" value="PhBP"/>
    <property type="match status" value="1"/>
</dbReference>
<evidence type="ECO:0000313" key="3">
    <source>
        <dbReference type="EMBL" id="JAG71967.1"/>
    </source>
</evidence>
<gene>
    <name evidence="3" type="primary">Obp99a_4</name>
    <name evidence="5" type="synonym">LOC105271732</name>
    <name evidence="2" type="synonym">Obp99a_5</name>
    <name evidence="2" type="ORF">g.31777</name>
    <name evidence="3" type="ORF">g.31779</name>
</gene>
<dbReference type="EMBL" id="GBYB01002200">
    <property type="protein sequence ID" value="JAG71967.1"/>
    <property type="molecule type" value="Transcribed_RNA"/>
</dbReference>
<evidence type="ECO:0000313" key="2">
    <source>
        <dbReference type="EMBL" id="JAG71966.1"/>
    </source>
</evidence>
<sequence length="138" mass="15044">MRICIVLLSVCIATSFGLPSAQVVENKGPAYQTVCFAETGVNPELVKKAYERNEWENDNNLHCYALCLMNKWGWVDAAQGIWIPDAIRASINKAFPNGNADAVLAKCHSGSPLATCDNAYLIAKCWNDLRIANAAAKV</sequence>
<evidence type="ECO:0000256" key="1">
    <source>
        <dbReference type="SAM" id="SignalP"/>
    </source>
</evidence>
<dbReference type="OrthoDB" id="8194670at2759"/>
<dbReference type="InterPro" id="IPR006170">
    <property type="entry name" value="PBP/GOBP"/>
</dbReference>
<dbReference type="EMBL" id="GBYB01002199">
    <property type="protein sequence ID" value="JAG71966.1"/>
    <property type="molecule type" value="Transcribed_RNA"/>
</dbReference>
<dbReference type="CDD" id="cd23992">
    <property type="entry name" value="PBP_GOBP"/>
    <property type="match status" value="1"/>
</dbReference>
<dbReference type="Pfam" id="PF01395">
    <property type="entry name" value="PBP_GOBP"/>
    <property type="match status" value="1"/>
</dbReference>
<reference evidence="3" key="1">
    <citation type="submission" date="2015-01" db="EMBL/GenBank/DDBJ databases">
        <title>Transcriptome Assembly of Fopius arisanus.</title>
        <authorList>
            <person name="Geib S."/>
        </authorList>
    </citation>
    <scope>NUCLEOTIDE SEQUENCE</scope>
</reference>
<dbReference type="GeneID" id="105271732"/>
<proteinExistence type="predicted"/>
<feature type="signal peptide" evidence="1">
    <location>
        <begin position="1"/>
        <end position="17"/>
    </location>
</feature>
<organism evidence="3">
    <name type="scientific">Fopius arisanus</name>
    <dbReference type="NCBI Taxonomy" id="64838"/>
    <lineage>
        <taxon>Eukaryota</taxon>
        <taxon>Metazoa</taxon>
        <taxon>Ecdysozoa</taxon>
        <taxon>Arthropoda</taxon>
        <taxon>Hexapoda</taxon>
        <taxon>Insecta</taxon>
        <taxon>Pterygota</taxon>
        <taxon>Neoptera</taxon>
        <taxon>Endopterygota</taxon>
        <taxon>Hymenoptera</taxon>
        <taxon>Apocrita</taxon>
        <taxon>Ichneumonoidea</taxon>
        <taxon>Braconidae</taxon>
        <taxon>Opiinae</taxon>
        <taxon>Fopius</taxon>
    </lineage>
</organism>
<protein>
    <submittedName>
        <fullName evidence="5">General odorant-binding protein 99a</fullName>
    </submittedName>
    <submittedName>
        <fullName evidence="3">Obp99a_4 protein</fullName>
    </submittedName>
    <submittedName>
        <fullName evidence="2">Obp99a_5 protein</fullName>
    </submittedName>
</protein>
<feature type="chain" id="PRO_5007394367" evidence="1">
    <location>
        <begin position="18"/>
        <end position="138"/>
    </location>
</feature>
<dbReference type="RefSeq" id="XP_011311788.1">
    <property type="nucleotide sequence ID" value="XM_011313486.1"/>
</dbReference>
<accession>A0A0C9R2J1</accession>
<dbReference type="KEGG" id="fas:105271732"/>
<reference evidence="5" key="2">
    <citation type="submission" date="2025-04" db="UniProtKB">
        <authorList>
            <consortium name="RefSeq"/>
        </authorList>
    </citation>
    <scope>IDENTIFICATION</scope>
    <source>
        <strain evidence="5">USDA-PBARC FA_bdor</strain>
        <tissue evidence="5">Whole organism</tissue>
    </source>
</reference>
<evidence type="ECO:0000313" key="4">
    <source>
        <dbReference type="Proteomes" id="UP000694866"/>
    </source>
</evidence>
<dbReference type="AlphaFoldDB" id="A0A0C9R2J1"/>
<dbReference type="InterPro" id="IPR036728">
    <property type="entry name" value="PBP_GOBP_sf"/>
</dbReference>
<keyword evidence="1" id="KW-0732">Signal</keyword>
<evidence type="ECO:0000313" key="5">
    <source>
        <dbReference type="RefSeq" id="XP_011311788.1"/>
    </source>
</evidence>
<dbReference type="GO" id="GO:0005549">
    <property type="term" value="F:odorant binding"/>
    <property type="evidence" value="ECO:0007669"/>
    <property type="project" value="InterPro"/>
</dbReference>
<accession>A0A9R1TMS5</accession>
<dbReference type="SUPFAM" id="SSF47565">
    <property type="entry name" value="Insect pheromone/odorant-binding proteins"/>
    <property type="match status" value="1"/>
</dbReference>
<dbReference type="Gene3D" id="1.10.238.20">
    <property type="entry name" value="Pheromone/general odorant binding protein domain"/>
    <property type="match status" value="1"/>
</dbReference>
<dbReference type="Proteomes" id="UP000694866">
    <property type="component" value="Unplaced"/>
</dbReference>